<dbReference type="Proteomes" id="UP000028545">
    <property type="component" value="Unassembled WGS sequence"/>
</dbReference>
<evidence type="ECO:0000256" key="3">
    <source>
        <dbReference type="ARBA" id="ARBA00022490"/>
    </source>
</evidence>
<keyword evidence="16" id="KW-1185">Reference proteome</keyword>
<dbReference type="HOGENOM" id="CLU_082080_1_1_1"/>
<dbReference type="OrthoDB" id="6288734at2759"/>
<evidence type="ECO:0000256" key="9">
    <source>
        <dbReference type="ARBA" id="ARBA00023211"/>
    </source>
</evidence>
<accession>A0A084FYT8</accession>
<dbReference type="EMBL" id="JOWA01000125">
    <property type="protein sequence ID" value="KEZ40250.1"/>
    <property type="molecule type" value="Genomic_DNA"/>
</dbReference>
<dbReference type="OMA" id="QWDCVFI"/>
<keyword evidence="7" id="KW-0460">Magnesium</keyword>
<dbReference type="GO" id="GO:0036220">
    <property type="term" value="F:ITP diphosphatase activity"/>
    <property type="evidence" value="ECO:0007669"/>
    <property type="project" value="UniProtKB-EC"/>
</dbReference>
<evidence type="ECO:0000256" key="2">
    <source>
        <dbReference type="ARBA" id="ARBA00008023"/>
    </source>
</evidence>
<dbReference type="KEGG" id="sapo:SAPIO_CDS8744"/>
<keyword evidence="4" id="KW-0479">Metal-binding</keyword>
<evidence type="ECO:0000256" key="10">
    <source>
        <dbReference type="ARBA" id="ARBA00054940"/>
    </source>
</evidence>
<comment type="catalytic activity">
    <reaction evidence="14">
        <text>N(6)-hydroxy-dATP + H2O = N(6)-hydroxy-dAMP + diphosphate + H(+)</text>
        <dbReference type="Rhea" id="RHEA:83971"/>
        <dbReference type="ChEBI" id="CHEBI:15377"/>
        <dbReference type="ChEBI" id="CHEBI:15378"/>
        <dbReference type="ChEBI" id="CHEBI:33019"/>
        <dbReference type="ChEBI" id="CHEBI:233529"/>
        <dbReference type="ChEBI" id="CHEBI:233530"/>
    </reaction>
    <physiologicalReaction direction="left-to-right" evidence="14">
        <dbReference type="Rhea" id="RHEA:83972"/>
    </physiologicalReaction>
</comment>
<evidence type="ECO:0000256" key="4">
    <source>
        <dbReference type="ARBA" id="ARBA00022723"/>
    </source>
</evidence>
<dbReference type="PANTHER" id="PTHR11067:SF9">
    <property type="entry name" value="INOSINE TRIPHOSPHATE PYROPHOSPHATASE"/>
    <property type="match status" value="1"/>
</dbReference>
<dbReference type="PANTHER" id="PTHR11067">
    <property type="entry name" value="INOSINE TRIPHOSPHATE PYROPHOSPHATASE/HAM1 PROTEIN"/>
    <property type="match status" value="1"/>
</dbReference>
<gene>
    <name evidence="15" type="ORF">SAPIO_CDS8744</name>
</gene>
<evidence type="ECO:0000256" key="1">
    <source>
        <dbReference type="ARBA" id="ARBA00004496"/>
    </source>
</evidence>
<keyword evidence="5" id="KW-0547">Nucleotide-binding</keyword>
<dbReference type="AlphaFoldDB" id="A0A084FYT8"/>
<comment type="function">
    <text evidence="10">Pyrophosphatase that hydrolyzes the non-canonical purine nucleotides inosine triphosphate (ITP), deoxyinosine triphosphate (dITP) as well as 2'-deoxy-N-6-hydroxylaminopurine triphosphate (dHAPTP) and xanthosine 5'-triphosphate (XTP) to their respective monophosphate derivatives. The enzyme does not distinguish between the deoxy- and ribose forms. Probably excludes non-canonical purines from RNA and DNA precursor pools, thus preventing their incorporation into RNA and DNA and avoiding chromosomal lesions.</text>
</comment>
<dbReference type="InterPro" id="IPR029001">
    <property type="entry name" value="ITPase-like_fam"/>
</dbReference>
<name>A0A084FYT8_PSEDA</name>
<dbReference type="CDD" id="cd00515">
    <property type="entry name" value="HAM1"/>
    <property type="match status" value="1"/>
</dbReference>
<dbReference type="GO" id="GO:0005737">
    <property type="term" value="C:cytoplasm"/>
    <property type="evidence" value="ECO:0007669"/>
    <property type="project" value="UniProtKB-SubCell"/>
</dbReference>
<dbReference type="RefSeq" id="XP_016640049.1">
    <property type="nucleotide sequence ID" value="XM_016790318.1"/>
</dbReference>
<keyword evidence="6" id="KW-0378">Hydrolase</keyword>
<evidence type="ECO:0000256" key="12">
    <source>
        <dbReference type="ARBA" id="ARBA00093218"/>
    </source>
</evidence>
<dbReference type="FunFam" id="3.90.950.10:FF:000003">
    <property type="entry name" value="Inosine triphosphate pyrophosphatase"/>
    <property type="match status" value="1"/>
</dbReference>
<dbReference type="GO" id="GO:0009143">
    <property type="term" value="P:nucleoside triphosphate catabolic process"/>
    <property type="evidence" value="ECO:0007669"/>
    <property type="project" value="InterPro"/>
</dbReference>
<dbReference type="VEuPathDB" id="FungiDB:SAPIO_CDS8744"/>
<evidence type="ECO:0000256" key="5">
    <source>
        <dbReference type="ARBA" id="ARBA00022741"/>
    </source>
</evidence>
<dbReference type="GO" id="GO:0009117">
    <property type="term" value="P:nucleotide metabolic process"/>
    <property type="evidence" value="ECO:0007669"/>
    <property type="project" value="UniProtKB-KW"/>
</dbReference>
<evidence type="ECO:0000256" key="8">
    <source>
        <dbReference type="ARBA" id="ARBA00023080"/>
    </source>
</evidence>
<evidence type="ECO:0000256" key="6">
    <source>
        <dbReference type="ARBA" id="ARBA00022801"/>
    </source>
</evidence>
<comment type="catalytic activity">
    <reaction evidence="12">
        <text>ITP + H2O = IMP + diphosphate + H(+)</text>
        <dbReference type="Rhea" id="RHEA:29399"/>
        <dbReference type="ChEBI" id="CHEBI:15377"/>
        <dbReference type="ChEBI" id="CHEBI:15378"/>
        <dbReference type="ChEBI" id="CHEBI:33019"/>
        <dbReference type="ChEBI" id="CHEBI:58053"/>
        <dbReference type="ChEBI" id="CHEBI:61402"/>
        <dbReference type="EC" id="3.6.1.66"/>
    </reaction>
    <physiologicalReaction direction="left-to-right" evidence="12">
        <dbReference type="Rhea" id="RHEA:29400"/>
    </physiologicalReaction>
</comment>
<dbReference type="GO" id="GO:0000166">
    <property type="term" value="F:nucleotide binding"/>
    <property type="evidence" value="ECO:0007669"/>
    <property type="project" value="UniProtKB-KW"/>
</dbReference>
<reference evidence="15 16" key="1">
    <citation type="journal article" date="2014" name="Genome Announc.">
        <title>Draft genome sequence of the pathogenic fungus Scedosporium apiospermum.</title>
        <authorList>
            <person name="Vandeputte P."/>
            <person name="Ghamrawi S."/>
            <person name="Rechenmann M."/>
            <person name="Iltis A."/>
            <person name="Giraud S."/>
            <person name="Fleury M."/>
            <person name="Thornton C."/>
            <person name="Delhaes L."/>
            <person name="Meyer W."/>
            <person name="Papon N."/>
            <person name="Bouchara J.P."/>
        </authorList>
    </citation>
    <scope>NUCLEOTIDE SEQUENCE [LARGE SCALE GENOMIC DNA]</scope>
    <source>
        <strain evidence="15 16">IHEM 14462</strain>
    </source>
</reference>
<protein>
    <recommendedName>
        <fullName evidence="11">XTP/dITP diphosphatase</fullName>
        <ecNumber evidence="11">3.6.1.66</ecNumber>
    </recommendedName>
</protein>
<evidence type="ECO:0000256" key="13">
    <source>
        <dbReference type="ARBA" id="ARBA00093255"/>
    </source>
</evidence>
<comment type="subcellular location">
    <subcellularLocation>
        <location evidence="1">Cytoplasm</location>
    </subcellularLocation>
</comment>
<evidence type="ECO:0000313" key="16">
    <source>
        <dbReference type="Proteomes" id="UP000028545"/>
    </source>
</evidence>
<dbReference type="SUPFAM" id="SSF52972">
    <property type="entry name" value="ITPase-like"/>
    <property type="match status" value="1"/>
</dbReference>
<keyword evidence="8" id="KW-0546">Nucleotide metabolism</keyword>
<evidence type="ECO:0000256" key="11">
    <source>
        <dbReference type="ARBA" id="ARBA00066468"/>
    </source>
</evidence>
<organism evidence="15 16">
    <name type="scientific">Pseudallescheria apiosperma</name>
    <name type="common">Scedosporium apiospermum</name>
    <dbReference type="NCBI Taxonomy" id="563466"/>
    <lineage>
        <taxon>Eukaryota</taxon>
        <taxon>Fungi</taxon>
        <taxon>Dikarya</taxon>
        <taxon>Ascomycota</taxon>
        <taxon>Pezizomycotina</taxon>
        <taxon>Sordariomycetes</taxon>
        <taxon>Hypocreomycetidae</taxon>
        <taxon>Microascales</taxon>
        <taxon>Microascaceae</taxon>
        <taxon>Scedosporium</taxon>
    </lineage>
</organism>
<sequence>MTSAEAKKANIPLTPVVNFITGNSNKLREVRGILESSIQVQSHELDIEEIQGSIEEIAIAKCKKAADLLNSPVLVEDTALCFNALNGLPGPYIKWFLRDLGNEGLSKLLAGFPDKSAEAYHLEALKISVGFNNNIASLPRDINVTPSTGWDPCFEHKGQTYAEMRPEEKNKISHRALALGKLQEWFVEHQP</sequence>
<keyword evidence="3" id="KW-0963">Cytoplasm</keyword>
<comment type="catalytic activity">
    <reaction evidence="13">
        <text>dITP + H2O = dIMP + diphosphate + H(+)</text>
        <dbReference type="Rhea" id="RHEA:28342"/>
        <dbReference type="ChEBI" id="CHEBI:15377"/>
        <dbReference type="ChEBI" id="CHEBI:15378"/>
        <dbReference type="ChEBI" id="CHEBI:33019"/>
        <dbReference type="ChEBI" id="CHEBI:61194"/>
        <dbReference type="ChEBI" id="CHEBI:61382"/>
        <dbReference type="EC" id="3.6.1.66"/>
    </reaction>
    <physiologicalReaction direction="left-to-right" evidence="13">
        <dbReference type="Rhea" id="RHEA:28343"/>
    </physiologicalReaction>
</comment>
<keyword evidence="9" id="KW-0464">Manganese</keyword>
<proteinExistence type="inferred from homology"/>
<dbReference type="GeneID" id="27727816"/>
<evidence type="ECO:0000313" key="15">
    <source>
        <dbReference type="EMBL" id="KEZ40250.1"/>
    </source>
</evidence>
<comment type="similarity">
    <text evidence="2">Belongs to the HAM1 NTPase family.</text>
</comment>
<dbReference type="Pfam" id="PF01725">
    <property type="entry name" value="Ham1p_like"/>
    <property type="match status" value="1"/>
</dbReference>
<dbReference type="InterPro" id="IPR002637">
    <property type="entry name" value="RdgB/HAM1"/>
</dbReference>
<dbReference type="GO" id="GO:0046872">
    <property type="term" value="F:metal ion binding"/>
    <property type="evidence" value="ECO:0007669"/>
    <property type="project" value="UniProtKB-KW"/>
</dbReference>
<evidence type="ECO:0000256" key="7">
    <source>
        <dbReference type="ARBA" id="ARBA00022842"/>
    </source>
</evidence>
<comment type="caution">
    <text evidence="15">The sequence shown here is derived from an EMBL/GenBank/DDBJ whole genome shotgun (WGS) entry which is preliminary data.</text>
</comment>
<evidence type="ECO:0000256" key="14">
    <source>
        <dbReference type="ARBA" id="ARBA00093271"/>
    </source>
</evidence>
<dbReference type="Gene3D" id="3.90.950.10">
    <property type="match status" value="1"/>
</dbReference>
<dbReference type="EC" id="3.6.1.66" evidence="11"/>